<evidence type="ECO:0000256" key="8">
    <source>
        <dbReference type="ARBA" id="ARBA00023004"/>
    </source>
</evidence>
<evidence type="ECO:0000259" key="10">
    <source>
        <dbReference type="Pfam" id="PF00724"/>
    </source>
</evidence>
<feature type="domain" description="FAD/NAD(P)-binding" evidence="11">
    <location>
        <begin position="381"/>
        <end position="641"/>
    </location>
</feature>
<evidence type="ECO:0000256" key="6">
    <source>
        <dbReference type="ARBA" id="ARBA00022723"/>
    </source>
</evidence>
<evidence type="ECO:0000259" key="11">
    <source>
        <dbReference type="Pfam" id="PF07992"/>
    </source>
</evidence>
<dbReference type="EMBL" id="ABXV02000021">
    <property type="protein sequence ID" value="EFB72829.1"/>
    <property type="molecule type" value="Genomic_DNA"/>
</dbReference>
<gene>
    <name evidence="12" type="ORF">PROVRUST_06115</name>
</gene>
<comment type="caution">
    <text evidence="12">The sequence shown here is derived from an EMBL/GenBank/DDBJ whole genome shotgun (WGS) entry which is preliminary data.</text>
</comment>
<keyword evidence="7" id="KW-0560">Oxidoreductase</keyword>
<name>D1P1P3_9GAMM</name>
<dbReference type="InterPro" id="IPR013785">
    <property type="entry name" value="Aldolase_TIM"/>
</dbReference>
<dbReference type="GO" id="GO:0016491">
    <property type="term" value="F:oxidoreductase activity"/>
    <property type="evidence" value="ECO:0007669"/>
    <property type="project" value="UniProtKB-KW"/>
</dbReference>
<accession>D1P1P3</accession>
<keyword evidence="13" id="KW-1185">Reference proteome</keyword>
<dbReference type="Pfam" id="PF07992">
    <property type="entry name" value="Pyr_redox_2"/>
    <property type="match status" value="1"/>
</dbReference>
<dbReference type="Gene3D" id="3.40.50.720">
    <property type="entry name" value="NAD(P)-binding Rossmann-like Domain"/>
    <property type="match status" value="1"/>
</dbReference>
<feature type="domain" description="NADH:flavin oxidoreductase/NADH oxidase N-terminal" evidence="10">
    <location>
        <begin position="11"/>
        <end position="336"/>
    </location>
</feature>
<evidence type="ECO:0000313" key="13">
    <source>
        <dbReference type="Proteomes" id="UP000005512"/>
    </source>
</evidence>
<evidence type="ECO:0000256" key="9">
    <source>
        <dbReference type="ARBA" id="ARBA00023014"/>
    </source>
</evidence>
<keyword evidence="4" id="KW-0285">Flavoprotein</keyword>
<dbReference type="Proteomes" id="UP000005512">
    <property type="component" value="Unassembled WGS sequence"/>
</dbReference>
<dbReference type="PRINTS" id="PR00368">
    <property type="entry name" value="FADPNR"/>
</dbReference>
<dbReference type="eggNOG" id="COG0446">
    <property type="taxonomic scope" value="Bacteria"/>
</dbReference>
<comment type="similarity">
    <text evidence="3">In the N-terminal section; belongs to the NADH:flavin oxidoreductase/NADH oxidase family.</text>
</comment>
<evidence type="ECO:0000256" key="2">
    <source>
        <dbReference type="ARBA" id="ARBA00001966"/>
    </source>
</evidence>
<dbReference type="Gene3D" id="3.50.50.60">
    <property type="entry name" value="FAD/NAD(P)-binding domain"/>
    <property type="match status" value="1"/>
</dbReference>
<organism evidence="12 13">
    <name type="scientific">Providencia rustigianii DSM 4541</name>
    <dbReference type="NCBI Taxonomy" id="500637"/>
    <lineage>
        <taxon>Bacteria</taxon>
        <taxon>Pseudomonadati</taxon>
        <taxon>Pseudomonadota</taxon>
        <taxon>Gammaproteobacteria</taxon>
        <taxon>Enterobacterales</taxon>
        <taxon>Morganellaceae</taxon>
        <taxon>Providencia</taxon>
    </lineage>
</organism>
<dbReference type="SUPFAM" id="SSF51905">
    <property type="entry name" value="FAD/NAD(P)-binding domain"/>
    <property type="match status" value="1"/>
</dbReference>
<keyword evidence="5" id="KW-0288">FMN</keyword>
<evidence type="ECO:0000256" key="5">
    <source>
        <dbReference type="ARBA" id="ARBA00022643"/>
    </source>
</evidence>
<dbReference type="Pfam" id="PF00724">
    <property type="entry name" value="Oxidored_FMN"/>
    <property type="match status" value="1"/>
</dbReference>
<evidence type="ECO:0000313" key="12">
    <source>
        <dbReference type="EMBL" id="EFB72829.1"/>
    </source>
</evidence>
<keyword evidence="9" id="KW-0411">Iron-sulfur</keyword>
<dbReference type="SUPFAM" id="SSF51395">
    <property type="entry name" value="FMN-linked oxidoreductases"/>
    <property type="match status" value="1"/>
</dbReference>
<dbReference type="eggNOG" id="COG1902">
    <property type="taxonomic scope" value="Bacteria"/>
</dbReference>
<dbReference type="GO" id="GO:0010181">
    <property type="term" value="F:FMN binding"/>
    <property type="evidence" value="ECO:0007669"/>
    <property type="project" value="InterPro"/>
</dbReference>
<dbReference type="InterPro" id="IPR051793">
    <property type="entry name" value="NADH:flavin_oxidoreductase"/>
</dbReference>
<dbReference type="PANTHER" id="PTHR42917">
    <property type="entry name" value="2,4-DIENOYL-COA REDUCTASE"/>
    <property type="match status" value="1"/>
</dbReference>
<sequence>MGAIMSNFSHLFTPLDLGHTVLKNRILMGSMHTGLEEHPQGSQRLAHFYRLRAENGVSLIITGGIAPNPEGALAPHGAVLNNEEQLPFHQQITQAVHQADGKIALQILHAGRYSLHPLLVAPSAIKSEITPFPPRELSGDEIHTTIDDFVKTAKLAQQAGYDGVEVMGSEGYLINQFITLRTNHRTDEWGGSYQNRIRLPIEIVRRIREAVGKNFIIIYRLSMLDLVEGGSTWDEIEYLAKEIEKAGATMINTGIGWHEARVPTIATQVPRKAFSWVTEKLMGRVSIPLITTNRINDPFVAEQIIASGQADMVSMARPFLADEAFVLKAQENRADEINTCIGCNQACLDQIFNGKLASCLVNPQAVREMDYPNELAARQKNVAIVGAGPAGLSCAIYAAKRGHKVTLFERANQIGGQFNLAKQIPGKEEFYETIRYFARQLEKLNVDVRLEQAADVNSLTGFDDVIIATGVIPRSVSLSGANHAKVITYIEALNHPNAVGKNVAIIGAGGIGFDVAELLTQQGISSSLDDDKFIQEWNIDPSITTHGGIYPPNKQLEPSPRHLYLLQRKNSKVGAGLGKTTGWVHRLSLMKRGVKMFNGVEYMRVDDQGLHIRYQDENICLPVDNVVLCAGQEPYRPLQKQLEERGIHPHVIGGADIAAELDARRAIEQGMKIAYSL</sequence>
<dbReference type="GO" id="GO:0051536">
    <property type="term" value="F:iron-sulfur cluster binding"/>
    <property type="evidence" value="ECO:0007669"/>
    <property type="project" value="UniProtKB-KW"/>
</dbReference>
<dbReference type="GO" id="GO:0046872">
    <property type="term" value="F:metal ion binding"/>
    <property type="evidence" value="ECO:0007669"/>
    <property type="project" value="UniProtKB-KW"/>
</dbReference>
<evidence type="ECO:0000256" key="7">
    <source>
        <dbReference type="ARBA" id="ARBA00023002"/>
    </source>
</evidence>
<protein>
    <submittedName>
        <fullName evidence="12">Pyridine nucleotide-disulfide oxidoreductase</fullName>
    </submittedName>
</protein>
<evidence type="ECO:0000256" key="3">
    <source>
        <dbReference type="ARBA" id="ARBA00011048"/>
    </source>
</evidence>
<keyword evidence="8" id="KW-0408">Iron</keyword>
<reference evidence="12" key="1">
    <citation type="submission" date="2009-12" db="EMBL/GenBank/DDBJ databases">
        <authorList>
            <person name="Weinstock G."/>
            <person name="Sodergren E."/>
            <person name="Clifton S."/>
            <person name="Fulton L."/>
            <person name="Fulton B."/>
            <person name="Courtney L."/>
            <person name="Fronick C."/>
            <person name="Harrison M."/>
            <person name="Strong C."/>
            <person name="Farmer C."/>
            <person name="Delahaunty K."/>
            <person name="Markovic C."/>
            <person name="Hall O."/>
            <person name="Minx P."/>
            <person name="Tomlinson C."/>
            <person name="Mitreva M."/>
            <person name="Nelson J."/>
            <person name="Hou S."/>
            <person name="Wollam A."/>
            <person name="Pepin K.H."/>
            <person name="Johnson M."/>
            <person name="Bhonagiri V."/>
            <person name="Nash W.E."/>
            <person name="Warren W."/>
            <person name="Chinwalla A."/>
            <person name="Mardis E.R."/>
            <person name="Wilson R.K."/>
        </authorList>
    </citation>
    <scope>NUCLEOTIDE SEQUENCE [LARGE SCALE GENOMIC DNA]</scope>
    <source>
        <strain evidence="12">DSM 4541</strain>
    </source>
</reference>
<dbReference type="STRING" id="500637.PROVRUST_06115"/>
<dbReference type="AlphaFoldDB" id="D1P1P3"/>
<evidence type="ECO:0000256" key="1">
    <source>
        <dbReference type="ARBA" id="ARBA00001917"/>
    </source>
</evidence>
<dbReference type="SUPFAM" id="SSF51971">
    <property type="entry name" value="Nucleotide-binding domain"/>
    <property type="match status" value="1"/>
</dbReference>
<comment type="cofactor">
    <cofactor evidence="1">
        <name>FMN</name>
        <dbReference type="ChEBI" id="CHEBI:58210"/>
    </cofactor>
</comment>
<proteinExistence type="inferred from homology"/>
<evidence type="ECO:0000256" key="4">
    <source>
        <dbReference type="ARBA" id="ARBA00022630"/>
    </source>
</evidence>
<dbReference type="Gene3D" id="3.20.20.70">
    <property type="entry name" value="Aldolase class I"/>
    <property type="match status" value="1"/>
</dbReference>
<dbReference type="InterPro" id="IPR023753">
    <property type="entry name" value="FAD/NAD-binding_dom"/>
</dbReference>
<dbReference type="PANTHER" id="PTHR42917:SF2">
    <property type="entry name" value="2,4-DIENOYL-COA REDUCTASE [(2E)-ENOYL-COA-PRODUCING]"/>
    <property type="match status" value="1"/>
</dbReference>
<dbReference type="InterPro" id="IPR036188">
    <property type="entry name" value="FAD/NAD-bd_sf"/>
</dbReference>
<dbReference type="InterPro" id="IPR001155">
    <property type="entry name" value="OxRdtase_FMN_N"/>
</dbReference>
<dbReference type="FunFam" id="3.20.20.70:FF:000082">
    <property type="entry name" value="NADPH-dependent 2,4-dienoyl-CoA reductase"/>
    <property type="match status" value="1"/>
</dbReference>
<dbReference type="CDD" id="cd02930">
    <property type="entry name" value="DCR_FMN"/>
    <property type="match status" value="1"/>
</dbReference>
<comment type="cofactor">
    <cofactor evidence="2">
        <name>[4Fe-4S] cluster</name>
        <dbReference type="ChEBI" id="CHEBI:49883"/>
    </cofactor>
</comment>
<keyword evidence="6" id="KW-0479">Metal-binding</keyword>
<dbReference type="HOGENOM" id="CLU_012153_1_1_6"/>
<dbReference type="PRINTS" id="PR00411">
    <property type="entry name" value="PNDRDTASEI"/>
</dbReference>